<evidence type="ECO:0008006" key="2">
    <source>
        <dbReference type="Google" id="ProtNLM"/>
    </source>
</evidence>
<organism evidence="1">
    <name type="scientific">marine sediment metagenome</name>
    <dbReference type="NCBI Taxonomy" id="412755"/>
    <lineage>
        <taxon>unclassified sequences</taxon>
        <taxon>metagenomes</taxon>
        <taxon>ecological metagenomes</taxon>
    </lineage>
</organism>
<dbReference type="EMBL" id="LAZR01023430">
    <property type="protein sequence ID" value="KKL78520.1"/>
    <property type="molecule type" value="Genomic_DNA"/>
</dbReference>
<proteinExistence type="predicted"/>
<comment type="caution">
    <text evidence="1">The sequence shown here is derived from an EMBL/GenBank/DDBJ whole genome shotgun (WGS) entry which is preliminary data.</text>
</comment>
<gene>
    <name evidence="1" type="ORF">LCGC14_2024010</name>
</gene>
<protein>
    <recommendedName>
        <fullName evidence="2">Aminoglycoside phosphotransferase domain-containing protein</fullName>
    </recommendedName>
</protein>
<dbReference type="SUPFAM" id="SSF56112">
    <property type="entry name" value="Protein kinase-like (PK-like)"/>
    <property type="match status" value="1"/>
</dbReference>
<evidence type="ECO:0000313" key="1">
    <source>
        <dbReference type="EMBL" id="KKL78520.1"/>
    </source>
</evidence>
<reference evidence="1" key="1">
    <citation type="journal article" date="2015" name="Nature">
        <title>Complex archaea that bridge the gap between prokaryotes and eukaryotes.</title>
        <authorList>
            <person name="Spang A."/>
            <person name="Saw J.H."/>
            <person name="Jorgensen S.L."/>
            <person name="Zaremba-Niedzwiedzka K."/>
            <person name="Martijn J."/>
            <person name="Lind A.E."/>
            <person name="van Eijk R."/>
            <person name="Schleper C."/>
            <person name="Guy L."/>
            <person name="Ettema T.J."/>
        </authorList>
    </citation>
    <scope>NUCLEOTIDE SEQUENCE</scope>
</reference>
<dbReference type="InterPro" id="IPR011009">
    <property type="entry name" value="Kinase-like_dom_sf"/>
</dbReference>
<name>A0A0F9HA20_9ZZZZ</name>
<accession>A0A0F9HA20</accession>
<dbReference type="Gene3D" id="3.90.1200.10">
    <property type="match status" value="1"/>
</dbReference>
<dbReference type="AlphaFoldDB" id="A0A0F9HA20"/>
<feature type="non-terminal residue" evidence="1">
    <location>
        <position position="534"/>
    </location>
</feature>
<sequence>MINYFDKNLIQSIYNSNEFKGWLLSRRWFGDKSLLSNLDFEISIIYFNIIAEKIFLTVIEIQTEEYSKKYFLPLIYYEKIYEILDPIENKRDNIIKLTENTFSKKLAITIKDFQKIITLNLLEAEYCLYFWKNMLFNSKISEMFPSLSLELTLYSKQFEDEINMKKAQNLIEAGLYPERFGFSIMQLGKGNTTNSVFLLNIANKRNPAQKPISYILKSYKEFSESIEPSTLFVLVKNKFPNAPKIYGTIKIQNKEAIGIIENVPNRGNLGEIYWNDLNNMLNNVFKDVNKEYSSFNEKSNISKIINENCIETLKVSTEIGTYINKLHKSLILPDQAEYDLKSVKSDDYIKQHTDKLNNMISELLNYMTQKPESAFFNLPKISSILIDVKDIIEKFRIEFEEPSVKIQPVHQDLHMEQVLYDKSDGKYNFYFIDFEGDPQLSFKEKTGKFPIEKDLASFLRALSYIKFNSLLEFIEKKIISKDKYEVPEEILYNLFFRRAARPLNKILDVILNVLNLWESKLMGKILKDLNAHFT</sequence>